<sequence length="93" mass="10453">MCACGCDGAHNIPRHTFALTDIVVAECDLQMQLDRATIRIKWKKEENRSSETRGRRATVRDKWARIGPMLTGLAAIERAIEDGAWIRKMAGGR</sequence>
<accession>A0A914UIR5</accession>
<proteinExistence type="predicted"/>
<protein>
    <submittedName>
        <fullName evidence="2">Uncharacterized protein</fullName>
    </submittedName>
</protein>
<organism evidence="1 2">
    <name type="scientific">Plectus sambesii</name>
    <dbReference type="NCBI Taxonomy" id="2011161"/>
    <lineage>
        <taxon>Eukaryota</taxon>
        <taxon>Metazoa</taxon>
        <taxon>Ecdysozoa</taxon>
        <taxon>Nematoda</taxon>
        <taxon>Chromadorea</taxon>
        <taxon>Plectida</taxon>
        <taxon>Plectina</taxon>
        <taxon>Plectoidea</taxon>
        <taxon>Plectidae</taxon>
        <taxon>Plectus</taxon>
    </lineage>
</organism>
<reference evidence="2" key="1">
    <citation type="submission" date="2022-11" db="UniProtKB">
        <authorList>
            <consortium name="WormBaseParasite"/>
        </authorList>
    </citation>
    <scope>IDENTIFICATION</scope>
</reference>
<evidence type="ECO:0000313" key="2">
    <source>
        <dbReference type="WBParaSite" id="PSAMB.scaffold10241size4234.g33162.t1"/>
    </source>
</evidence>
<dbReference type="AlphaFoldDB" id="A0A914UIR5"/>
<evidence type="ECO:0000313" key="1">
    <source>
        <dbReference type="Proteomes" id="UP000887566"/>
    </source>
</evidence>
<dbReference type="Proteomes" id="UP000887566">
    <property type="component" value="Unplaced"/>
</dbReference>
<name>A0A914UIR5_9BILA</name>
<dbReference type="WBParaSite" id="PSAMB.scaffold10241size4234.g33162.t1">
    <property type="protein sequence ID" value="PSAMB.scaffold10241size4234.g33162.t1"/>
    <property type="gene ID" value="PSAMB.scaffold10241size4234.g33162"/>
</dbReference>
<keyword evidence="1" id="KW-1185">Reference proteome</keyword>